<feature type="compositionally biased region" description="Basic and acidic residues" evidence="1">
    <location>
        <begin position="83"/>
        <end position="94"/>
    </location>
</feature>
<feature type="region of interest" description="Disordered" evidence="1">
    <location>
        <begin position="62"/>
        <end position="160"/>
    </location>
</feature>
<evidence type="ECO:0000256" key="1">
    <source>
        <dbReference type="SAM" id="MobiDB-lite"/>
    </source>
</evidence>
<organism evidence="2">
    <name type="scientific">Lotharella oceanica</name>
    <dbReference type="NCBI Taxonomy" id="641309"/>
    <lineage>
        <taxon>Eukaryota</taxon>
        <taxon>Sar</taxon>
        <taxon>Rhizaria</taxon>
        <taxon>Cercozoa</taxon>
        <taxon>Chlorarachniophyceae</taxon>
        <taxon>Lotharella</taxon>
    </lineage>
</organism>
<dbReference type="EMBL" id="HBHP01010289">
    <property type="protein sequence ID" value="CAD9756741.1"/>
    <property type="molecule type" value="Transcribed_RNA"/>
</dbReference>
<sequence length="235" mass="26398">MPGPSGSGVYGKRMSGSGAGEILTRITGEKVKLATDEECRLRVQELISDLKNSSKRLTIEEFSKKHRDTFDDMNNITDDPETREEYRRQLDAERRRRMKIAEKKKRRDEKEKKKLKKKKRRKKRKKDAHGASSAAADDDDDSDDEEALLQSHLGVAAREPVVASAARPIGERDTAVPAQIPAQTGSVAVDVDEQVEAAVQAANILARRARMRRPDARARLRESIWAPDPGEDEDK</sequence>
<name>A0A7S2X8D6_9EUKA</name>
<feature type="region of interest" description="Disordered" evidence="1">
    <location>
        <begin position="1"/>
        <end position="22"/>
    </location>
</feature>
<protein>
    <submittedName>
        <fullName evidence="2">Uncharacterized protein</fullName>
    </submittedName>
</protein>
<feature type="compositionally biased region" description="Basic residues" evidence="1">
    <location>
        <begin position="95"/>
        <end position="127"/>
    </location>
</feature>
<reference evidence="2" key="1">
    <citation type="submission" date="2021-01" db="EMBL/GenBank/DDBJ databases">
        <authorList>
            <person name="Corre E."/>
            <person name="Pelletier E."/>
            <person name="Niang G."/>
            <person name="Scheremetjew M."/>
            <person name="Finn R."/>
            <person name="Kale V."/>
            <person name="Holt S."/>
            <person name="Cochrane G."/>
            <person name="Meng A."/>
            <person name="Brown T."/>
            <person name="Cohen L."/>
        </authorList>
    </citation>
    <scope>NUCLEOTIDE SEQUENCE</scope>
    <source>
        <strain evidence="2">CCMP622</strain>
    </source>
</reference>
<gene>
    <name evidence="2" type="ORF">LSP00402_LOCUS6339</name>
</gene>
<feature type="compositionally biased region" description="Acidic residues" evidence="1">
    <location>
        <begin position="136"/>
        <end position="147"/>
    </location>
</feature>
<evidence type="ECO:0000313" key="2">
    <source>
        <dbReference type="EMBL" id="CAD9756741.1"/>
    </source>
</evidence>
<proteinExistence type="predicted"/>
<dbReference type="AlphaFoldDB" id="A0A7S2X8D6"/>
<accession>A0A7S2X8D6</accession>